<feature type="region of interest" description="Disordered" evidence="1">
    <location>
        <begin position="246"/>
        <end position="265"/>
    </location>
</feature>
<accession>A0A3A3A145</accession>
<feature type="compositionally biased region" description="Basic and acidic residues" evidence="1">
    <location>
        <begin position="279"/>
        <end position="288"/>
    </location>
</feature>
<keyword evidence="4" id="KW-1185">Reference proteome</keyword>
<evidence type="ECO:0000313" key="4">
    <source>
        <dbReference type="Proteomes" id="UP000266188"/>
    </source>
</evidence>
<proteinExistence type="predicted"/>
<feature type="compositionally biased region" description="Low complexity" evidence="1">
    <location>
        <begin position="137"/>
        <end position="153"/>
    </location>
</feature>
<dbReference type="EMBL" id="MVGC01000138">
    <property type="protein sequence ID" value="RJE23041.1"/>
    <property type="molecule type" value="Genomic_DNA"/>
</dbReference>
<evidence type="ECO:0000313" key="3">
    <source>
        <dbReference type="EMBL" id="RJE23041.1"/>
    </source>
</evidence>
<evidence type="ECO:0000256" key="2">
    <source>
        <dbReference type="SAM" id="Phobius"/>
    </source>
</evidence>
<dbReference type="Proteomes" id="UP000266188">
    <property type="component" value="Unassembled WGS sequence"/>
</dbReference>
<feature type="region of interest" description="Disordered" evidence="1">
    <location>
        <begin position="1"/>
        <end position="26"/>
    </location>
</feature>
<feature type="compositionally biased region" description="Polar residues" evidence="1">
    <location>
        <begin position="1"/>
        <end position="10"/>
    </location>
</feature>
<name>A0A3A3A145_9EURO</name>
<keyword evidence="2" id="KW-1133">Transmembrane helix</keyword>
<protein>
    <submittedName>
        <fullName evidence="3">Uncharacterized protein</fullName>
    </submittedName>
</protein>
<feature type="compositionally biased region" description="Polar residues" evidence="1">
    <location>
        <begin position="154"/>
        <end position="169"/>
    </location>
</feature>
<keyword evidence="2" id="KW-0812">Transmembrane</keyword>
<feature type="compositionally biased region" description="Polar residues" evidence="1">
    <location>
        <begin position="204"/>
        <end position="223"/>
    </location>
</feature>
<feature type="compositionally biased region" description="Low complexity" evidence="1">
    <location>
        <begin position="11"/>
        <end position="26"/>
    </location>
</feature>
<keyword evidence="2" id="KW-0472">Membrane</keyword>
<dbReference type="AlphaFoldDB" id="A0A3A3A145"/>
<dbReference type="STRING" id="2070753.A0A3A3A145"/>
<evidence type="ECO:0000256" key="1">
    <source>
        <dbReference type="SAM" id="MobiDB-lite"/>
    </source>
</evidence>
<feature type="region of interest" description="Disordered" evidence="1">
    <location>
        <begin position="349"/>
        <end position="369"/>
    </location>
</feature>
<dbReference type="OrthoDB" id="5431298at2759"/>
<feature type="non-terminal residue" evidence="3">
    <location>
        <position position="369"/>
    </location>
</feature>
<gene>
    <name evidence="3" type="ORF">PHISCL_04606</name>
</gene>
<organism evidence="3 4">
    <name type="scientific">Aspergillus sclerotialis</name>
    <dbReference type="NCBI Taxonomy" id="2070753"/>
    <lineage>
        <taxon>Eukaryota</taxon>
        <taxon>Fungi</taxon>
        <taxon>Dikarya</taxon>
        <taxon>Ascomycota</taxon>
        <taxon>Pezizomycotina</taxon>
        <taxon>Eurotiomycetes</taxon>
        <taxon>Eurotiomycetidae</taxon>
        <taxon>Eurotiales</taxon>
        <taxon>Aspergillaceae</taxon>
        <taxon>Aspergillus</taxon>
        <taxon>Aspergillus subgen. Polypaecilum</taxon>
    </lineage>
</organism>
<sequence>MDNLDTNTIDPSATASPTPTTSVHSDSTVTVTHTHIHSSTATLTPTPSGAPANSKSSVNGAMIGGIAAGVVALAAIIAIIVCICRRQRKQGNSFALLPSNISRSRWRDRYDEKHVLKIKYPFSKSQRRNDRGQLEDTQTTSNRTTITNSSSYTGTSPGLTLNSLASSPDSGARFFPSDRHRNTPSSAIPFLPPIPPTVELLASTPAQGTEQATSHADNPTPELSDTGFYRQRAELATHSQSELINIPIDQRRNKDRASGIPVRVKGADTAQVWPRHEYVHGDDDEKKSSTALTDLSPSPPIITRDGAVLRSNFDDGGDESMSTPERDSRVRGRISCGEGRRHVMSFMQYDSWSGSDSPLRGSLGREDDE</sequence>
<feature type="transmembrane region" description="Helical" evidence="2">
    <location>
        <begin position="61"/>
        <end position="84"/>
    </location>
</feature>
<reference evidence="4" key="1">
    <citation type="submission" date="2017-02" db="EMBL/GenBank/DDBJ databases">
        <authorList>
            <person name="Tafer H."/>
            <person name="Lopandic K."/>
        </authorList>
    </citation>
    <scope>NUCLEOTIDE SEQUENCE [LARGE SCALE GENOMIC DNA]</scope>
    <source>
        <strain evidence="4">CBS 366.77</strain>
    </source>
</reference>
<feature type="region of interest" description="Disordered" evidence="1">
    <location>
        <begin position="279"/>
        <end position="336"/>
    </location>
</feature>
<comment type="caution">
    <text evidence="3">The sequence shown here is derived from an EMBL/GenBank/DDBJ whole genome shotgun (WGS) entry which is preliminary data.</text>
</comment>
<feature type="region of interest" description="Disordered" evidence="1">
    <location>
        <begin position="204"/>
        <end position="225"/>
    </location>
</feature>
<feature type="region of interest" description="Disordered" evidence="1">
    <location>
        <begin position="122"/>
        <end position="192"/>
    </location>
</feature>